<feature type="repeat" description="ANK" evidence="3">
    <location>
        <begin position="362"/>
        <end position="394"/>
    </location>
</feature>
<keyword evidence="2 3" id="KW-0040">ANK repeat</keyword>
<dbReference type="PROSITE" id="PS50297">
    <property type="entry name" value="ANK_REP_REGION"/>
    <property type="match status" value="5"/>
</dbReference>
<comment type="caution">
    <text evidence="4">The sequence shown here is derived from an EMBL/GenBank/DDBJ whole genome shotgun (WGS) entry which is preliminary data.</text>
</comment>
<dbReference type="Gene3D" id="1.25.40.20">
    <property type="entry name" value="Ankyrin repeat-containing domain"/>
    <property type="match status" value="2"/>
</dbReference>
<evidence type="ECO:0000256" key="3">
    <source>
        <dbReference type="PROSITE-ProRule" id="PRU00023"/>
    </source>
</evidence>
<dbReference type="SUPFAM" id="SSF48403">
    <property type="entry name" value="Ankyrin repeat"/>
    <property type="match status" value="2"/>
</dbReference>
<name>A0A2T6ZSC9_TUBBO</name>
<dbReference type="Pfam" id="PF12796">
    <property type="entry name" value="Ank_2"/>
    <property type="match status" value="2"/>
</dbReference>
<dbReference type="InterPro" id="IPR002110">
    <property type="entry name" value="Ankyrin_rpt"/>
</dbReference>
<dbReference type="OrthoDB" id="194358at2759"/>
<dbReference type="PANTHER" id="PTHR24198">
    <property type="entry name" value="ANKYRIN REPEAT AND PROTEIN KINASE DOMAIN-CONTAINING PROTEIN"/>
    <property type="match status" value="1"/>
</dbReference>
<dbReference type="PROSITE" id="PS50088">
    <property type="entry name" value="ANK_REPEAT"/>
    <property type="match status" value="5"/>
</dbReference>
<feature type="repeat" description="ANK" evidence="3">
    <location>
        <begin position="194"/>
        <end position="226"/>
    </location>
</feature>
<dbReference type="STRING" id="42251.A0A2T6ZSC9"/>
<dbReference type="InterPro" id="IPR036770">
    <property type="entry name" value="Ankyrin_rpt-contain_sf"/>
</dbReference>
<dbReference type="AlphaFoldDB" id="A0A2T6ZSC9"/>
<evidence type="ECO:0000256" key="2">
    <source>
        <dbReference type="ARBA" id="ARBA00023043"/>
    </source>
</evidence>
<gene>
    <name evidence="4" type="ORF">B9Z19DRAFT_1065083</name>
</gene>
<dbReference type="SMART" id="SM00248">
    <property type="entry name" value="ANK"/>
    <property type="match status" value="8"/>
</dbReference>
<keyword evidence="5" id="KW-1185">Reference proteome</keyword>
<reference evidence="4 5" key="1">
    <citation type="submission" date="2017-04" db="EMBL/GenBank/DDBJ databases">
        <title>Draft genome sequence of Tuber borchii Vittad., a whitish edible truffle.</title>
        <authorList>
            <consortium name="DOE Joint Genome Institute"/>
            <person name="Murat C."/>
            <person name="Kuo A."/>
            <person name="Barry K.W."/>
            <person name="Clum A."/>
            <person name="Dockter R.B."/>
            <person name="Fauchery L."/>
            <person name="Iotti M."/>
            <person name="Kohler A."/>
            <person name="Labutti K."/>
            <person name="Lindquist E.A."/>
            <person name="Lipzen A."/>
            <person name="Ohm R.A."/>
            <person name="Wang M."/>
            <person name="Grigoriev I.V."/>
            <person name="Zambonelli A."/>
            <person name="Martin F.M."/>
        </authorList>
    </citation>
    <scope>NUCLEOTIDE SEQUENCE [LARGE SCALE GENOMIC DNA]</scope>
    <source>
        <strain evidence="4 5">Tbo3840</strain>
    </source>
</reference>
<accession>A0A2T6ZSC9</accession>
<evidence type="ECO:0000313" key="5">
    <source>
        <dbReference type="Proteomes" id="UP000244722"/>
    </source>
</evidence>
<feature type="repeat" description="ANK" evidence="3">
    <location>
        <begin position="430"/>
        <end position="462"/>
    </location>
</feature>
<dbReference type="EMBL" id="NESQ01000120">
    <property type="protein sequence ID" value="PUU78399.1"/>
    <property type="molecule type" value="Genomic_DNA"/>
</dbReference>
<organism evidence="4 5">
    <name type="scientific">Tuber borchii</name>
    <name type="common">White truffle</name>
    <dbReference type="NCBI Taxonomy" id="42251"/>
    <lineage>
        <taxon>Eukaryota</taxon>
        <taxon>Fungi</taxon>
        <taxon>Dikarya</taxon>
        <taxon>Ascomycota</taxon>
        <taxon>Pezizomycotina</taxon>
        <taxon>Pezizomycetes</taxon>
        <taxon>Pezizales</taxon>
        <taxon>Tuberaceae</taxon>
        <taxon>Tuber</taxon>
    </lineage>
</organism>
<keyword evidence="1" id="KW-0677">Repeat</keyword>
<feature type="repeat" description="ANK" evidence="3">
    <location>
        <begin position="464"/>
        <end position="496"/>
    </location>
</feature>
<dbReference type="PANTHER" id="PTHR24198:SF165">
    <property type="entry name" value="ANKYRIN REPEAT-CONTAINING PROTEIN-RELATED"/>
    <property type="match status" value="1"/>
</dbReference>
<evidence type="ECO:0000256" key="1">
    <source>
        <dbReference type="ARBA" id="ARBA00022737"/>
    </source>
</evidence>
<protein>
    <submittedName>
        <fullName evidence="4">Ankyrin repeat-containing domain protein</fullName>
    </submittedName>
</protein>
<sequence length="530" mass="57900">MSSLGDLPCELILEIAGHFTCASELLPLTNVTNSLRNLLHPLLYTSARKEAGVLTLVQKAIMLECPYFLQYVLDQGNDVNNPGYINTLPILMAISSGRFCLVEVLLKAELTEISVGHWGGGGVVHYVLRNYKLADRLSSLGMLSLILSDPCFLRKDLDALDSSNLTPLSISAGIGDVGIMKLLVQYGARYDGWRGVHALHLCVKGGHEDALHYLLELGIDVNGTLEAQTALFSAVHNSRLGMVSLLLSCGAKQSISLRTSYSIPAVAIRKQNLLVLAALLPFAVQEPTAVRFEYIRAALGQESSQLLSMLLRVPGFNLGEVDESTGDTILHNVVICSKPLPWVAYERLIRYGSDKFQQHPRLGGTPINWAIRKQNMDALRAMLKKGENLNFKDEVTGATIVHDAVDTGIVEILKIVLDAGASPHIINLRTGRFPVHHAVERGNFEMTSLLVRKGTGCNLKEAMTGNTPLHIAVMNGHDFLVDFLISRGAYPRARNFMGETPRTLAAMAEPEGSAYASEARVKIRQMLANC</sequence>
<evidence type="ECO:0000313" key="4">
    <source>
        <dbReference type="EMBL" id="PUU78399.1"/>
    </source>
</evidence>
<feature type="repeat" description="ANK" evidence="3">
    <location>
        <begin position="396"/>
        <end position="428"/>
    </location>
</feature>
<proteinExistence type="predicted"/>
<dbReference type="Proteomes" id="UP000244722">
    <property type="component" value="Unassembled WGS sequence"/>
</dbReference>